<proteinExistence type="predicted"/>
<keyword evidence="1" id="KW-0812">Transmembrane</keyword>
<name>A0ABN7EZA4_9BURK</name>
<protein>
    <recommendedName>
        <fullName evidence="4">Cyd operon protein YbgE</fullName>
    </recommendedName>
</protein>
<organism evidence="2 3">
    <name type="scientific">Achromobacter piechaudii</name>
    <dbReference type="NCBI Taxonomy" id="72556"/>
    <lineage>
        <taxon>Bacteria</taxon>
        <taxon>Pseudomonadati</taxon>
        <taxon>Pseudomonadota</taxon>
        <taxon>Betaproteobacteria</taxon>
        <taxon>Burkholderiales</taxon>
        <taxon>Alcaligenaceae</taxon>
        <taxon>Achromobacter</taxon>
    </lineage>
</organism>
<reference evidence="2 3" key="1">
    <citation type="submission" date="2020-04" db="EMBL/GenBank/DDBJ databases">
        <authorList>
            <person name="De Canck E."/>
        </authorList>
    </citation>
    <scope>NUCLEOTIDE SEQUENCE [LARGE SCALE GENOMIC DNA]</scope>
    <source>
        <strain evidence="2 3">LMG 1873</strain>
    </source>
</reference>
<gene>
    <name evidence="2" type="ORF">LMG1873_02168</name>
</gene>
<sequence length="82" mass="8879">MRTVIFIAAGLVLAALLVRLTPAAHRAVSAGVFTLAWMAISAWNLRTGLSHGYSLAEELPIHAALFGIPAALAWGLWWWSRP</sequence>
<feature type="transmembrane region" description="Helical" evidence="1">
    <location>
        <begin position="59"/>
        <end position="79"/>
    </location>
</feature>
<evidence type="ECO:0000256" key="1">
    <source>
        <dbReference type="SAM" id="Phobius"/>
    </source>
</evidence>
<evidence type="ECO:0000313" key="2">
    <source>
        <dbReference type="EMBL" id="CAB3692059.1"/>
    </source>
</evidence>
<evidence type="ECO:0008006" key="4">
    <source>
        <dbReference type="Google" id="ProtNLM"/>
    </source>
</evidence>
<accession>A0ABN7EZA4</accession>
<evidence type="ECO:0000313" key="3">
    <source>
        <dbReference type="Proteomes" id="UP000494116"/>
    </source>
</evidence>
<dbReference type="Proteomes" id="UP000494116">
    <property type="component" value="Unassembled WGS sequence"/>
</dbReference>
<dbReference type="RefSeq" id="WP_006219904.1">
    <property type="nucleotide sequence ID" value="NZ_CADIJS010000002.1"/>
</dbReference>
<dbReference type="EMBL" id="CADIJS010000002">
    <property type="protein sequence ID" value="CAB3692059.1"/>
    <property type="molecule type" value="Genomic_DNA"/>
</dbReference>
<keyword evidence="1" id="KW-1133">Transmembrane helix</keyword>
<keyword evidence="1" id="KW-0472">Membrane</keyword>
<keyword evidence="3" id="KW-1185">Reference proteome</keyword>
<comment type="caution">
    <text evidence="2">The sequence shown here is derived from an EMBL/GenBank/DDBJ whole genome shotgun (WGS) entry which is preliminary data.</text>
</comment>